<evidence type="ECO:0000313" key="7">
    <source>
        <dbReference type="EnsemblProtists" id="Phyra75029"/>
    </source>
</evidence>
<dbReference type="HOGENOM" id="CLU_123083_1_0_1"/>
<evidence type="ECO:0000256" key="2">
    <source>
        <dbReference type="ARBA" id="ARBA00022692"/>
    </source>
</evidence>
<reference evidence="7" key="2">
    <citation type="submission" date="2015-06" db="UniProtKB">
        <authorList>
            <consortium name="EnsemblProtists"/>
        </authorList>
    </citation>
    <scope>IDENTIFICATION</scope>
    <source>
        <strain evidence="7">Pr102</strain>
    </source>
</reference>
<organism evidence="7 8">
    <name type="scientific">Phytophthora ramorum</name>
    <name type="common">Sudden oak death agent</name>
    <dbReference type="NCBI Taxonomy" id="164328"/>
    <lineage>
        <taxon>Eukaryota</taxon>
        <taxon>Sar</taxon>
        <taxon>Stramenopiles</taxon>
        <taxon>Oomycota</taxon>
        <taxon>Peronosporomycetes</taxon>
        <taxon>Peronosporales</taxon>
        <taxon>Peronosporaceae</taxon>
        <taxon>Phytophthora</taxon>
    </lineage>
</organism>
<feature type="domain" description="MARVEL" evidence="6">
    <location>
        <begin position="9"/>
        <end position="139"/>
    </location>
</feature>
<dbReference type="InterPro" id="IPR008253">
    <property type="entry name" value="Marvel"/>
</dbReference>
<dbReference type="VEuPathDB" id="FungiDB:KRP22_6414"/>
<dbReference type="Pfam" id="PF01284">
    <property type="entry name" value="MARVEL"/>
    <property type="match status" value="1"/>
</dbReference>
<feature type="transmembrane region" description="Helical" evidence="5">
    <location>
        <begin position="118"/>
        <end position="137"/>
    </location>
</feature>
<dbReference type="VEuPathDB" id="FungiDB:KRP23_685"/>
<dbReference type="GO" id="GO:0016020">
    <property type="term" value="C:membrane"/>
    <property type="evidence" value="ECO:0007669"/>
    <property type="project" value="UniProtKB-SubCell"/>
</dbReference>
<dbReference type="InterPro" id="IPR052649">
    <property type="entry name" value="NCE102-like"/>
</dbReference>
<dbReference type="EnsemblProtists" id="Phyra75029">
    <property type="protein sequence ID" value="Phyra75029"/>
    <property type="gene ID" value="Phyra75029"/>
</dbReference>
<feature type="transmembrane region" description="Helical" evidence="5">
    <location>
        <begin position="20"/>
        <end position="39"/>
    </location>
</feature>
<protein>
    <recommendedName>
        <fullName evidence="6">MARVEL domain-containing protein</fullName>
    </recommendedName>
</protein>
<keyword evidence="3 5" id="KW-1133">Transmembrane helix</keyword>
<sequence length="175" mass="18846">MIGLLTPTILARTNLALRVAQLMSCLLGMSFVAAGGVTFHSSNFVLLMTYTGMLYTLWFVVAVEIFNFSSRLAPRVEQAIDAVLAFMLLVGGICLAASDYLSYCELSWHCHNLQAATAFTFIAMAFFLASLSLSILATSKATSGPTEVPAQYHLEVTPTDTLSPIEGLNLPSARV</sequence>
<dbReference type="AlphaFoldDB" id="H3GGR0"/>
<accession>H3GGR0</accession>
<evidence type="ECO:0000256" key="1">
    <source>
        <dbReference type="ARBA" id="ARBA00004141"/>
    </source>
</evidence>
<dbReference type="Proteomes" id="UP000005238">
    <property type="component" value="Unassembled WGS sequence"/>
</dbReference>
<dbReference type="eggNOG" id="ENOG502R9WC">
    <property type="taxonomic scope" value="Eukaryota"/>
</dbReference>
<keyword evidence="2 5" id="KW-0812">Transmembrane</keyword>
<dbReference type="InParanoid" id="H3GGR0"/>
<dbReference type="PANTHER" id="PTHR28165:SF1">
    <property type="entry name" value="NON-CLASSICAL EXPORT PROTEIN 2-RELATED"/>
    <property type="match status" value="1"/>
</dbReference>
<reference evidence="8" key="1">
    <citation type="journal article" date="2006" name="Science">
        <title>Phytophthora genome sequences uncover evolutionary origins and mechanisms of pathogenesis.</title>
        <authorList>
            <person name="Tyler B.M."/>
            <person name="Tripathy S."/>
            <person name="Zhang X."/>
            <person name="Dehal P."/>
            <person name="Jiang R.H."/>
            <person name="Aerts A."/>
            <person name="Arredondo F.D."/>
            <person name="Baxter L."/>
            <person name="Bensasson D."/>
            <person name="Beynon J.L."/>
            <person name="Chapman J."/>
            <person name="Damasceno C.M."/>
            <person name="Dorrance A.E."/>
            <person name="Dou D."/>
            <person name="Dickerman A.W."/>
            <person name="Dubchak I.L."/>
            <person name="Garbelotto M."/>
            <person name="Gijzen M."/>
            <person name="Gordon S.G."/>
            <person name="Govers F."/>
            <person name="Grunwald N.J."/>
            <person name="Huang W."/>
            <person name="Ivors K.L."/>
            <person name="Jones R.W."/>
            <person name="Kamoun S."/>
            <person name="Krampis K."/>
            <person name="Lamour K.H."/>
            <person name="Lee M.K."/>
            <person name="McDonald W.H."/>
            <person name="Medina M."/>
            <person name="Meijer H.J."/>
            <person name="Nordberg E.K."/>
            <person name="Maclean D.J."/>
            <person name="Ospina-Giraldo M.D."/>
            <person name="Morris P.F."/>
            <person name="Phuntumart V."/>
            <person name="Putnam N.H."/>
            <person name="Rash S."/>
            <person name="Rose J.K."/>
            <person name="Sakihama Y."/>
            <person name="Salamov A.A."/>
            <person name="Savidor A."/>
            <person name="Scheuring C.F."/>
            <person name="Smith B.M."/>
            <person name="Sobral B.W."/>
            <person name="Terry A."/>
            <person name="Torto-Alalibo T.A."/>
            <person name="Win J."/>
            <person name="Xu Z."/>
            <person name="Zhang H."/>
            <person name="Grigoriev I.V."/>
            <person name="Rokhsar D.S."/>
            <person name="Boore J.L."/>
        </authorList>
    </citation>
    <scope>NUCLEOTIDE SEQUENCE [LARGE SCALE GENOMIC DNA]</scope>
    <source>
        <strain evidence="8">Pr102</strain>
    </source>
</reference>
<dbReference type="PANTHER" id="PTHR28165">
    <property type="entry name" value="NON-CLASSICAL EXPORT PROTEIN 2-RELATED"/>
    <property type="match status" value="1"/>
</dbReference>
<feature type="transmembrane region" description="Helical" evidence="5">
    <location>
        <begin position="79"/>
        <end position="98"/>
    </location>
</feature>
<evidence type="ECO:0000256" key="5">
    <source>
        <dbReference type="SAM" id="Phobius"/>
    </source>
</evidence>
<name>H3GGR0_PHYRM</name>
<comment type="subcellular location">
    <subcellularLocation>
        <location evidence="1">Membrane</location>
        <topology evidence="1">Multi-pass membrane protein</topology>
    </subcellularLocation>
</comment>
<evidence type="ECO:0000256" key="4">
    <source>
        <dbReference type="ARBA" id="ARBA00023136"/>
    </source>
</evidence>
<dbReference type="OMA" id="FIAMAFF"/>
<proteinExistence type="predicted"/>
<keyword evidence="8" id="KW-1185">Reference proteome</keyword>
<feature type="transmembrane region" description="Helical" evidence="5">
    <location>
        <begin position="45"/>
        <end position="67"/>
    </location>
</feature>
<keyword evidence="4 5" id="KW-0472">Membrane</keyword>
<evidence type="ECO:0000259" key="6">
    <source>
        <dbReference type="PROSITE" id="PS51225"/>
    </source>
</evidence>
<evidence type="ECO:0000256" key="3">
    <source>
        <dbReference type="ARBA" id="ARBA00022989"/>
    </source>
</evidence>
<dbReference type="PROSITE" id="PS51225">
    <property type="entry name" value="MARVEL"/>
    <property type="match status" value="1"/>
</dbReference>
<dbReference type="EMBL" id="DS566008">
    <property type="status" value="NOT_ANNOTATED_CDS"/>
    <property type="molecule type" value="Genomic_DNA"/>
</dbReference>
<evidence type="ECO:0000313" key="8">
    <source>
        <dbReference type="Proteomes" id="UP000005238"/>
    </source>
</evidence>